<evidence type="ECO:0000256" key="1">
    <source>
        <dbReference type="SAM" id="MobiDB-lite"/>
    </source>
</evidence>
<evidence type="ECO:0000313" key="3">
    <source>
        <dbReference type="Proteomes" id="UP001177003"/>
    </source>
</evidence>
<keyword evidence="3" id="KW-1185">Reference proteome</keyword>
<evidence type="ECO:0000313" key="2">
    <source>
        <dbReference type="EMBL" id="CAI9297388.1"/>
    </source>
</evidence>
<protein>
    <recommendedName>
        <fullName evidence="4">F-box domain-containing protein</fullName>
    </recommendedName>
</protein>
<gene>
    <name evidence="2" type="ORF">LSALG_LOCUS36207</name>
</gene>
<dbReference type="AlphaFoldDB" id="A0AA36EIE8"/>
<reference evidence="2" key="1">
    <citation type="submission" date="2023-04" db="EMBL/GenBank/DDBJ databases">
        <authorList>
            <person name="Vijverberg K."/>
            <person name="Xiong W."/>
            <person name="Schranz E."/>
        </authorList>
    </citation>
    <scope>NUCLEOTIDE SEQUENCE</scope>
</reference>
<dbReference type="Proteomes" id="UP001177003">
    <property type="component" value="Chromosome 8"/>
</dbReference>
<evidence type="ECO:0008006" key="4">
    <source>
        <dbReference type="Google" id="ProtNLM"/>
    </source>
</evidence>
<organism evidence="2 3">
    <name type="scientific">Lactuca saligna</name>
    <name type="common">Willowleaf lettuce</name>
    <dbReference type="NCBI Taxonomy" id="75948"/>
    <lineage>
        <taxon>Eukaryota</taxon>
        <taxon>Viridiplantae</taxon>
        <taxon>Streptophyta</taxon>
        <taxon>Embryophyta</taxon>
        <taxon>Tracheophyta</taxon>
        <taxon>Spermatophyta</taxon>
        <taxon>Magnoliopsida</taxon>
        <taxon>eudicotyledons</taxon>
        <taxon>Gunneridae</taxon>
        <taxon>Pentapetalae</taxon>
        <taxon>asterids</taxon>
        <taxon>campanulids</taxon>
        <taxon>Asterales</taxon>
        <taxon>Asteraceae</taxon>
        <taxon>Cichorioideae</taxon>
        <taxon>Cichorieae</taxon>
        <taxon>Lactucinae</taxon>
        <taxon>Lactuca</taxon>
    </lineage>
</organism>
<feature type="region of interest" description="Disordered" evidence="1">
    <location>
        <begin position="1"/>
        <end position="23"/>
    </location>
</feature>
<feature type="compositionally biased region" description="Polar residues" evidence="1">
    <location>
        <begin position="1"/>
        <end position="11"/>
    </location>
</feature>
<proteinExistence type="predicted"/>
<accession>A0AA36EIE8</accession>
<dbReference type="EMBL" id="OX465084">
    <property type="protein sequence ID" value="CAI9297388.1"/>
    <property type="molecule type" value="Genomic_DNA"/>
</dbReference>
<sequence>MEPNNSINQIGNHIDDDGDQNSFPSHRYQIITYSRKRKHSQSQVITLIDSTQVNPLSESSVLGLVLLAHTFSYDIQNLTESLLLEILARLPLKSILSARALPPSYQSLMTTDDSRILDFYVDGYLQASFNNEGSIEQNTCLSKTVGGRLIASTLVQERSHLSNGSMDDHNRGSGQMMDGTQINIDVTGLGAIIALGLMYLKVTLWQEG</sequence>
<name>A0AA36EIE8_LACSI</name>